<evidence type="ECO:0000256" key="1">
    <source>
        <dbReference type="SAM" id="MobiDB-lite"/>
    </source>
</evidence>
<evidence type="ECO:0000313" key="3">
    <source>
        <dbReference type="Proteomes" id="UP000324222"/>
    </source>
</evidence>
<dbReference type="Proteomes" id="UP000324222">
    <property type="component" value="Unassembled WGS sequence"/>
</dbReference>
<sequence>MPLFGLTPITHSSRDSARQEQRTIQPLVSPLQRWHEWAAVTRTVPPLNCYHNLGCYTLTAAPERRWQDMTHNEALYILPITT</sequence>
<feature type="region of interest" description="Disordered" evidence="1">
    <location>
        <begin position="1"/>
        <end position="22"/>
    </location>
</feature>
<proteinExistence type="predicted"/>
<organism evidence="2 3">
    <name type="scientific">Portunus trituberculatus</name>
    <name type="common">Swimming crab</name>
    <name type="synonym">Neptunus trituberculatus</name>
    <dbReference type="NCBI Taxonomy" id="210409"/>
    <lineage>
        <taxon>Eukaryota</taxon>
        <taxon>Metazoa</taxon>
        <taxon>Ecdysozoa</taxon>
        <taxon>Arthropoda</taxon>
        <taxon>Crustacea</taxon>
        <taxon>Multicrustacea</taxon>
        <taxon>Malacostraca</taxon>
        <taxon>Eumalacostraca</taxon>
        <taxon>Eucarida</taxon>
        <taxon>Decapoda</taxon>
        <taxon>Pleocyemata</taxon>
        <taxon>Brachyura</taxon>
        <taxon>Eubrachyura</taxon>
        <taxon>Portunoidea</taxon>
        <taxon>Portunidae</taxon>
        <taxon>Portuninae</taxon>
        <taxon>Portunus</taxon>
    </lineage>
</organism>
<dbReference type="AlphaFoldDB" id="A0A5B7EKQ3"/>
<reference evidence="2 3" key="1">
    <citation type="submission" date="2019-05" db="EMBL/GenBank/DDBJ databases">
        <title>Another draft genome of Portunus trituberculatus and its Hox gene families provides insights of decapod evolution.</title>
        <authorList>
            <person name="Jeong J.-H."/>
            <person name="Song I."/>
            <person name="Kim S."/>
            <person name="Choi T."/>
            <person name="Kim D."/>
            <person name="Ryu S."/>
            <person name="Kim W."/>
        </authorList>
    </citation>
    <scope>NUCLEOTIDE SEQUENCE [LARGE SCALE GENOMIC DNA]</scope>
    <source>
        <tissue evidence="2">Muscle</tissue>
    </source>
</reference>
<evidence type="ECO:0000313" key="2">
    <source>
        <dbReference type="EMBL" id="MPC33613.1"/>
    </source>
</evidence>
<comment type="caution">
    <text evidence="2">The sequence shown here is derived from an EMBL/GenBank/DDBJ whole genome shotgun (WGS) entry which is preliminary data.</text>
</comment>
<protein>
    <submittedName>
        <fullName evidence="2">Uncharacterized protein</fullName>
    </submittedName>
</protein>
<name>A0A5B7EKQ3_PORTR</name>
<gene>
    <name evidence="2" type="ORF">E2C01_026968</name>
</gene>
<keyword evidence="3" id="KW-1185">Reference proteome</keyword>
<dbReference type="EMBL" id="VSRR010002870">
    <property type="protein sequence ID" value="MPC33613.1"/>
    <property type="molecule type" value="Genomic_DNA"/>
</dbReference>
<feature type="compositionally biased region" description="Basic and acidic residues" evidence="1">
    <location>
        <begin position="12"/>
        <end position="21"/>
    </location>
</feature>
<accession>A0A5B7EKQ3</accession>